<feature type="compositionally biased region" description="Basic and acidic residues" evidence="1">
    <location>
        <begin position="1"/>
        <end position="17"/>
    </location>
</feature>
<dbReference type="OrthoDB" id="21292at2759"/>
<sequence length="358" mass="37273">MEEKAGETSKPKQDEPKATAPAAPAATQAPAAPASTTAAPAEDVPDPDEDDLDDLDDMLDEFSTVKLAPKEPEPAPASGPGRPAAAAAVAAAAPAAPATDGPADPVLDPEAALSEEDFAQQLQAGMADLLGEMENSPEVQAQFESFFSQFSAAGGDGLGGGGAAAGASTAAGAASGAAAGAEASFQETIRRTMERMQNSGDQATAAATAGGSDDFMAELMKQMGGGLEGGEGGEEDFSKMLLGMMEQLTNKEILYEPMKELHEKFPDWMEKNKDKTPEEDMKRYEEQQLLVKEIVAKFEEPTYADSNAADREYIVDRMQKADTRKQMQAAGSPPSDLVGDMPSAQDAFGGPDESCNPQ</sequence>
<reference evidence="2 3" key="1">
    <citation type="submission" date="2019-06" db="EMBL/GenBank/DDBJ databases">
        <title>Draft genome sequence of the filamentous fungus Phialemoniopsis curvata isolated from diesel fuel.</title>
        <authorList>
            <person name="Varaljay V.A."/>
            <person name="Lyon W.J."/>
            <person name="Crouch A.L."/>
            <person name="Drake C.E."/>
            <person name="Hollomon J.M."/>
            <person name="Nadeau L.J."/>
            <person name="Nunn H.S."/>
            <person name="Stevenson B.S."/>
            <person name="Bojanowski C.L."/>
            <person name="Crookes-Goodson W.J."/>
        </authorList>
    </citation>
    <scope>NUCLEOTIDE SEQUENCE [LARGE SCALE GENOMIC DNA]</scope>
    <source>
        <strain evidence="2 3">D216</strain>
    </source>
</reference>
<dbReference type="RefSeq" id="XP_030993961.1">
    <property type="nucleotide sequence ID" value="XM_031141847.1"/>
</dbReference>
<dbReference type="GO" id="GO:0045046">
    <property type="term" value="P:protein import into peroxisome membrane"/>
    <property type="evidence" value="ECO:0007669"/>
    <property type="project" value="TreeGrafter"/>
</dbReference>
<dbReference type="InterPro" id="IPR006708">
    <property type="entry name" value="Pex19"/>
</dbReference>
<dbReference type="EMBL" id="SKBQ01000042">
    <property type="protein sequence ID" value="TPX12250.1"/>
    <property type="molecule type" value="Genomic_DNA"/>
</dbReference>
<dbReference type="Gene3D" id="1.20.120.900">
    <property type="entry name" value="Pex19, mPTS binding domain"/>
    <property type="match status" value="1"/>
</dbReference>
<dbReference type="InterPro" id="IPR038322">
    <property type="entry name" value="Pex19_C_sf"/>
</dbReference>
<dbReference type="GO" id="GO:0033328">
    <property type="term" value="F:peroxisome membrane targeting sequence binding"/>
    <property type="evidence" value="ECO:0007669"/>
    <property type="project" value="TreeGrafter"/>
</dbReference>
<dbReference type="PANTHER" id="PTHR12774">
    <property type="entry name" value="PEROXISOMAL BIOGENESIS FACTOR 19"/>
    <property type="match status" value="1"/>
</dbReference>
<gene>
    <name evidence="2" type="ORF">E0L32_007136</name>
</gene>
<dbReference type="STRING" id="1093900.A0A507B6I8"/>
<feature type="compositionally biased region" description="Low complexity" evidence="1">
    <location>
        <begin position="18"/>
        <end position="42"/>
    </location>
</feature>
<feature type="compositionally biased region" description="Acidic residues" evidence="1">
    <location>
        <begin position="43"/>
        <end position="60"/>
    </location>
</feature>
<dbReference type="Proteomes" id="UP000319257">
    <property type="component" value="Unassembled WGS sequence"/>
</dbReference>
<protein>
    <submittedName>
        <fullName evidence="2">Uncharacterized protein</fullName>
    </submittedName>
</protein>
<organism evidence="2 3">
    <name type="scientific">Thyridium curvatum</name>
    <dbReference type="NCBI Taxonomy" id="1093900"/>
    <lineage>
        <taxon>Eukaryota</taxon>
        <taxon>Fungi</taxon>
        <taxon>Dikarya</taxon>
        <taxon>Ascomycota</taxon>
        <taxon>Pezizomycotina</taxon>
        <taxon>Sordariomycetes</taxon>
        <taxon>Sordariomycetidae</taxon>
        <taxon>Thyridiales</taxon>
        <taxon>Thyridiaceae</taxon>
        <taxon>Thyridium</taxon>
    </lineage>
</organism>
<name>A0A507B6I8_9PEZI</name>
<evidence type="ECO:0000313" key="3">
    <source>
        <dbReference type="Proteomes" id="UP000319257"/>
    </source>
</evidence>
<keyword evidence="3" id="KW-1185">Reference proteome</keyword>
<dbReference type="Pfam" id="PF04614">
    <property type="entry name" value="Pex19"/>
    <property type="match status" value="1"/>
</dbReference>
<feature type="region of interest" description="Disordered" evidence="1">
    <location>
        <begin position="1"/>
        <end position="120"/>
    </location>
</feature>
<feature type="compositionally biased region" description="Low complexity" evidence="1">
    <location>
        <begin position="76"/>
        <end position="105"/>
    </location>
</feature>
<proteinExistence type="predicted"/>
<comment type="caution">
    <text evidence="2">The sequence shown here is derived from an EMBL/GenBank/DDBJ whole genome shotgun (WGS) entry which is preliminary data.</text>
</comment>
<dbReference type="AlphaFoldDB" id="A0A507B6I8"/>
<evidence type="ECO:0000256" key="1">
    <source>
        <dbReference type="SAM" id="MobiDB-lite"/>
    </source>
</evidence>
<accession>A0A507B6I8</accession>
<feature type="region of interest" description="Disordered" evidence="1">
    <location>
        <begin position="306"/>
        <end position="358"/>
    </location>
</feature>
<dbReference type="GO" id="GO:0005778">
    <property type="term" value="C:peroxisomal membrane"/>
    <property type="evidence" value="ECO:0007669"/>
    <property type="project" value="TreeGrafter"/>
</dbReference>
<dbReference type="PANTHER" id="PTHR12774:SF2">
    <property type="entry name" value="PEROXISOMAL BIOGENESIS FACTOR 19"/>
    <property type="match status" value="1"/>
</dbReference>
<feature type="compositionally biased region" description="Basic and acidic residues" evidence="1">
    <location>
        <begin position="308"/>
        <end position="325"/>
    </location>
</feature>
<evidence type="ECO:0000313" key="2">
    <source>
        <dbReference type="EMBL" id="TPX12250.1"/>
    </source>
</evidence>
<dbReference type="GeneID" id="41974583"/>
<dbReference type="InParanoid" id="A0A507B6I8"/>